<evidence type="ECO:0000313" key="2">
    <source>
        <dbReference type="EMBL" id="SER63656.1"/>
    </source>
</evidence>
<dbReference type="OrthoDB" id="3296280at2"/>
<organism evidence="2 3">
    <name type="scientific">Streptomyces qinglanensis</name>
    <dbReference type="NCBI Taxonomy" id="943816"/>
    <lineage>
        <taxon>Bacteria</taxon>
        <taxon>Bacillati</taxon>
        <taxon>Actinomycetota</taxon>
        <taxon>Actinomycetes</taxon>
        <taxon>Kitasatosporales</taxon>
        <taxon>Streptomycetaceae</taxon>
        <taxon>Streptomyces</taxon>
    </lineage>
</organism>
<evidence type="ECO:0000313" key="3">
    <source>
        <dbReference type="Proteomes" id="UP000182841"/>
    </source>
</evidence>
<protein>
    <recommendedName>
        <fullName evidence="1">DUF6314 domain-containing protein</fullName>
    </recommendedName>
</protein>
<gene>
    <name evidence="2" type="ORF">SAMN05421870_103100</name>
</gene>
<keyword evidence="3" id="KW-1185">Reference proteome</keyword>
<accession>A0A1H9QT64</accession>
<dbReference type="Pfam" id="PF19834">
    <property type="entry name" value="DUF6314"/>
    <property type="match status" value="1"/>
</dbReference>
<dbReference type="AlphaFoldDB" id="A0A1H9QT64"/>
<dbReference type="Proteomes" id="UP000182841">
    <property type="component" value="Unassembled WGS sequence"/>
</dbReference>
<sequence length="149" mass="16808">MPPAPHPVAETLSYLAGEWSVRRQVLDRSGGRRGRFDGRAEFRADTGGEWLHVETGVLEWDGVRREAGRTLRLLPGAAGTAEVAFADGRFFHDLDLRSGRWTARHQCGADLYEADFTVVSPAEWHLRWLVRGPAKDQLLDSRYRRPARG</sequence>
<feature type="domain" description="DUF6314" evidence="1">
    <location>
        <begin position="15"/>
        <end position="145"/>
    </location>
</feature>
<reference evidence="3" key="1">
    <citation type="submission" date="2016-10" db="EMBL/GenBank/DDBJ databases">
        <authorList>
            <person name="Varghese N."/>
            <person name="Submissions S."/>
        </authorList>
    </citation>
    <scope>NUCLEOTIDE SEQUENCE [LARGE SCALE GENOMIC DNA]</scope>
    <source>
        <strain evidence="3">CGMCC 4.6825</strain>
    </source>
</reference>
<name>A0A1H9QT64_9ACTN</name>
<proteinExistence type="predicted"/>
<dbReference type="RefSeq" id="WP_074999385.1">
    <property type="nucleotide sequence ID" value="NZ_FOGO01000003.1"/>
</dbReference>
<dbReference type="InterPro" id="IPR045632">
    <property type="entry name" value="DUF6314"/>
</dbReference>
<evidence type="ECO:0000259" key="1">
    <source>
        <dbReference type="Pfam" id="PF19834"/>
    </source>
</evidence>
<dbReference type="EMBL" id="FOGO01000003">
    <property type="protein sequence ID" value="SER63656.1"/>
    <property type="molecule type" value="Genomic_DNA"/>
</dbReference>